<evidence type="ECO:0000313" key="2">
    <source>
        <dbReference type="Proteomes" id="UP000011083"/>
    </source>
</evidence>
<protein>
    <submittedName>
        <fullName evidence="1">Uncharacterized protein</fullName>
    </submittedName>
</protein>
<dbReference type="KEGG" id="acan:ACA1_110900"/>
<evidence type="ECO:0000313" key="1">
    <source>
        <dbReference type="EMBL" id="ELR21248.1"/>
    </source>
</evidence>
<organism evidence="1 2">
    <name type="scientific">Acanthamoeba castellanii (strain ATCC 30010 / Neff)</name>
    <dbReference type="NCBI Taxonomy" id="1257118"/>
    <lineage>
        <taxon>Eukaryota</taxon>
        <taxon>Amoebozoa</taxon>
        <taxon>Discosea</taxon>
        <taxon>Longamoebia</taxon>
        <taxon>Centramoebida</taxon>
        <taxon>Acanthamoebidae</taxon>
        <taxon>Acanthamoeba</taxon>
    </lineage>
</organism>
<dbReference type="Proteomes" id="UP000011083">
    <property type="component" value="Unassembled WGS sequence"/>
</dbReference>
<dbReference type="VEuPathDB" id="AmoebaDB:ACA1_110900"/>
<dbReference type="RefSeq" id="XP_004345374.1">
    <property type="nucleotide sequence ID" value="XM_004345324.1"/>
</dbReference>
<sequence>MLSTGTARAGAALAAPLTHGRTNQTYTEALFIINNRDAQGVWKLISFSVTGASVLTPPLAQEGVQPSDKWNVAYSFMTSTAGVAWFEVDYANGRSSPIHMSSLNHFSNTTDSSSDYDAEGGKGFLFSFDYATN</sequence>
<accession>L8H938</accession>
<dbReference type="GeneID" id="14922135"/>
<keyword evidence="2" id="KW-1185">Reference proteome</keyword>
<gene>
    <name evidence="1" type="ORF">ACA1_110900</name>
</gene>
<proteinExistence type="predicted"/>
<name>L8H938_ACACF</name>
<dbReference type="EMBL" id="KB007905">
    <property type="protein sequence ID" value="ELR21248.1"/>
    <property type="molecule type" value="Genomic_DNA"/>
</dbReference>
<dbReference type="AlphaFoldDB" id="L8H938"/>
<reference evidence="1 2" key="1">
    <citation type="journal article" date="2013" name="Genome Biol.">
        <title>Genome of Acanthamoeba castellanii highlights extensive lateral gene transfer and early evolution of tyrosine kinase signaling.</title>
        <authorList>
            <person name="Clarke M."/>
            <person name="Lohan A.J."/>
            <person name="Liu B."/>
            <person name="Lagkouvardos I."/>
            <person name="Roy S."/>
            <person name="Zafar N."/>
            <person name="Bertelli C."/>
            <person name="Schilde C."/>
            <person name="Kianianmomeni A."/>
            <person name="Burglin T.R."/>
            <person name="Frech C."/>
            <person name="Turcotte B."/>
            <person name="Kopec K.O."/>
            <person name="Synnott J.M."/>
            <person name="Choo C."/>
            <person name="Paponov I."/>
            <person name="Finkler A."/>
            <person name="Soon Heng Tan C."/>
            <person name="Hutchins A.P."/>
            <person name="Weinmeier T."/>
            <person name="Rattei T."/>
            <person name="Chu J.S."/>
            <person name="Gimenez G."/>
            <person name="Irimia M."/>
            <person name="Rigden D.J."/>
            <person name="Fitzpatrick D.A."/>
            <person name="Lorenzo-Morales J."/>
            <person name="Bateman A."/>
            <person name="Chiu C.H."/>
            <person name="Tang P."/>
            <person name="Hegemann P."/>
            <person name="Fromm H."/>
            <person name="Raoult D."/>
            <person name="Greub G."/>
            <person name="Miranda-Saavedra D."/>
            <person name="Chen N."/>
            <person name="Nash P."/>
            <person name="Ginger M.L."/>
            <person name="Horn M."/>
            <person name="Schaap P."/>
            <person name="Caler L."/>
            <person name="Loftus B."/>
        </authorList>
    </citation>
    <scope>NUCLEOTIDE SEQUENCE [LARGE SCALE GENOMIC DNA]</scope>
    <source>
        <strain evidence="1 2">Neff</strain>
    </source>
</reference>